<organism evidence="2 3">
    <name type="scientific">Mixta calida</name>
    <dbReference type="NCBI Taxonomy" id="665913"/>
    <lineage>
        <taxon>Bacteria</taxon>
        <taxon>Pseudomonadati</taxon>
        <taxon>Pseudomonadota</taxon>
        <taxon>Gammaproteobacteria</taxon>
        <taxon>Enterobacterales</taxon>
        <taxon>Erwiniaceae</taxon>
        <taxon>Mixta</taxon>
    </lineage>
</organism>
<dbReference type="InterPro" id="IPR022225">
    <property type="entry name" value="Phage_tail_fibre_N"/>
</dbReference>
<gene>
    <name evidence="2" type="ORF">C2E16_15990</name>
</gene>
<evidence type="ECO:0000313" key="3">
    <source>
        <dbReference type="Proteomes" id="UP000237673"/>
    </source>
</evidence>
<accession>A0ABN5HGV8</accession>
<evidence type="ECO:0000259" key="1">
    <source>
        <dbReference type="Pfam" id="PF12571"/>
    </source>
</evidence>
<keyword evidence="3" id="KW-1185">Reference proteome</keyword>
<sequence length="391" mass="40647">MTQKYYAIVTNLGAAKIANAVSLGTKLNITHMAVGDGGGTSPTPNASQTKLVNEVRRAALNSLTVDAANGSQIIAEQVIPETEGGFWIREMGLFDGDGTLIAVCNTADTYKPQLQEGSGRTQRLRMILIVSSTEAITLKVDPSVVLATRQYVDENVLEVRQYADSLMSKHLAATDPHSQYAPKVSPTFTGTPKAPTPAAGNNSTQLANTAFVQAALAALAGSAPATLDTLKELADALGNDPNFSATVLNQLAGKMDIAKNGSDIADVATFLKNLGLGEAAKLPAASAATSGSGWLSVPVVISGTVRNIILQWKSVTVPQSTDGTMVVVNSSWPVAFPAACLSIIQALTNSTIYATNGNPYTSSAIVDRATFAAASSYSKSPSTVTVWGIGW</sequence>
<dbReference type="EMBL" id="CP026378">
    <property type="protein sequence ID" value="AUY26257.1"/>
    <property type="molecule type" value="Genomic_DNA"/>
</dbReference>
<feature type="domain" description="Phage tail fibre protein N-terminal" evidence="1">
    <location>
        <begin position="1"/>
        <end position="150"/>
    </location>
</feature>
<dbReference type="Proteomes" id="UP000237673">
    <property type="component" value="Chromosome"/>
</dbReference>
<dbReference type="Gene3D" id="2.60.40.3940">
    <property type="match status" value="1"/>
</dbReference>
<dbReference type="InterPro" id="IPR051934">
    <property type="entry name" value="Phage_Tail_Fiber_Structural"/>
</dbReference>
<proteinExistence type="predicted"/>
<protein>
    <submittedName>
        <fullName evidence="2">Phage tail protein</fullName>
    </submittedName>
</protein>
<dbReference type="RefSeq" id="WP_104951572.1">
    <property type="nucleotide sequence ID" value="NZ_CP026378.1"/>
</dbReference>
<evidence type="ECO:0000313" key="2">
    <source>
        <dbReference type="EMBL" id="AUY26257.1"/>
    </source>
</evidence>
<dbReference type="PANTHER" id="PTHR35191">
    <property type="entry name" value="PROPHAGE SIDE TAIL FIBER PROTEIN HOMOLOG STFQ-RELATED"/>
    <property type="match status" value="1"/>
</dbReference>
<dbReference type="PANTHER" id="PTHR35191:SF1">
    <property type="entry name" value="PROPHAGE SIDE TAIL FIBER PROTEIN HOMOLOG STFQ-RELATED"/>
    <property type="match status" value="1"/>
</dbReference>
<name>A0ABN5HGV8_9GAMM</name>
<reference evidence="2 3" key="1">
    <citation type="submission" date="2018-01" db="EMBL/GenBank/DDBJ databases">
        <title>Complete and assembled Genome of Pantoea calida DSM22759T.</title>
        <authorList>
            <person name="Stevens M.J.A."/>
            <person name="Zurfluh K."/>
            <person name="Stephan R."/>
        </authorList>
    </citation>
    <scope>NUCLEOTIDE SEQUENCE [LARGE SCALE GENOMIC DNA]</scope>
    <source>
        <strain evidence="2 3">DSM 22759</strain>
    </source>
</reference>
<dbReference type="Pfam" id="PF12571">
    <property type="entry name" value="Phage_tail_fib"/>
    <property type="match status" value="1"/>
</dbReference>